<dbReference type="RefSeq" id="WP_105882102.1">
    <property type="nucleotide sequence ID" value="NZ_CP135754.1"/>
</dbReference>
<evidence type="ECO:0000256" key="10">
    <source>
        <dbReference type="ARBA" id="ARBA00038489"/>
    </source>
</evidence>
<evidence type="ECO:0000256" key="9">
    <source>
        <dbReference type="ARBA" id="ARBA00032824"/>
    </source>
</evidence>
<evidence type="ECO:0000256" key="8">
    <source>
        <dbReference type="ARBA" id="ARBA00023284"/>
    </source>
</evidence>
<comment type="catalytic activity">
    <reaction evidence="12">
        <text>a hydroperoxide + [thioredoxin]-dithiol = an alcohol + [thioredoxin]-disulfide + H2O</text>
        <dbReference type="Rhea" id="RHEA:62620"/>
        <dbReference type="Rhea" id="RHEA-COMP:10698"/>
        <dbReference type="Rhea" id="RHEA-COMP:10700"/>
        <dbReference type="ChEBI" id="CHEBI:15377"/>
        <dbReference type="ChEBI" id="CHEBI:29950"/>
        <dbReference type="ChEBI" id="CHEBI:30879"/>
        <dbReference type="ChEBI" id="CHEBI:35924"/>
        <dbReference type="ChEBI" id="CHEBI:50058"/>
        <dbReference type="EC" id="1.11.1.24"/>
    </reaction>
</comment>
<dbReference type="EC" id="1.11.1.24" evidence="3"/>
<dbReference type="Gene3D" id="3.40.30.10">
    <property type="entry name" value="Glutaredoxin"/>
    <property type="match status" value="1"/>
</dbReference>
<dbReference type="PANTHER" id="PTHR42801:SF4">
    <property type="entry name" value="AHPC_TSA FAMILY PROTEIN"/>
    <property type="match status" value="1"/>
</dbReference>
<evidence type="ECO:0000256" key="1">
    <source>
        <dbReference type="ARBA" id="ARBA00003330"/>
    </source>
</evidence>
<dbReference type="InterPro" id="IPR050924">
    <property type="entry name" value="Peroxiredoxin_BCP/PrxQ"/>
</dbReference>
<dbReference type="FunFam" id="3.40.30.10:FF:000007">
    <property type="entry name" value="Thioredoxin-dependent thiol peroxidase"/>
    <property type="match status" value="1"/>
</dbReference>
<gene>
    <name evidence="14" type="primary">bcp</name>
    <name evidence="14" type="ORF">BV102_00465</name>
</gene>
<protein>
    <recommendedName>
        <fullName evidence="3">thioredoxin-dependent peroxiredoxin</fullName>
        <ecNumber evidence="3">1.11.1.24</ecNumber>
    </recommendedName>
    <alternativeName>
        <fullName evidence="9">Thioredoxin peroxidase</fullName>
    </alternativeName>
    <alternativeName>
        <fullName evidence="11">Thioredoxin-dependent peroxiredoxin Bcp</fullName>
    </alternativeName>
</protein>
<dbReference type="PROSITE" id="PS51352">
    <property type="entry name" value="THIOREDOXIN_2"/>
    <property type="match status" value="1"/>
</dbReference>
<dbReference type="PANTHER" id="PTHR42801">
    <property type="entry name" value="THIOREDOXIN-DEPENDENT PEROXIDE REDUCTASE"/>
    <property type="match status" value="1"/>
</dbReference>
<feature type="domain" description="Thioredoxin" evidence="13">
    <location>
        <begin position="4"/>
        <end position="154"/>
    </location>
</feature>
<evidence type="ECO:0000256" key="2">
    <source>
        <dbReference type="ARBA" id="ARBA00011245"/>
    </source>
</evidence>
<comment type="caution">
    <text evidence="14">The sequence shown here is derived from an EMBL/GenBank/DDBJ whole genome shotgun (WGS) entry which is preliminary data.</text>
</comment>
<keyword evidence="7" id="KW-1015">Disulfide bond</keyword>
<keyword evidence="8" id="KW-0676">Redox-active center</keyword>
<evidence type="ECO:0000256" key="12">
    <source>
        <dbReference type="ARBA" id="ARBA00049091"/>
    </source>
</evidence>
<dbReference type="Proteomes" id="UP000238532">
    <property type="component" value="Unassembled WGS sequence"/>
</dbReference>
<evidence type="ECO:0000259" key="13">
    <source>
        <dbReference type="PROSITE" id="PS51352"/>
    </source>
</evidence>
<dbReference type="GO" id="GO:0045454">
    <property type="term" value="P:cell redox homeostasis"/>
    <property type="evidence" value="ECO:0007669"/>
    <property type="project" value="TreeGrafter"/>
</dbReference>
<dbReference type="GO" id="GO:0005737">
    <property type="term" value="C:cytoplasm"/>
    <property type="evidence" value="ECO:0007669"/>
    <property type="project" value="TreeGrafter"/>
</dbReference>
<name>A0A2S9RP28_HAEIF</name>
<organism evidence="14 15">
    <name type="scientific">Haemophilus influenzae</name>
    <dbReference type="NCBI Taxonomy" id="727"/>
    <lineage>
        <taxon>Bacteria</taxon>
        <taxon>Pseudomonadati</taxon>
        <taxon>Pseudomonadota</taxon>
        <taxon>Gammaproteobacteria</taxon>
        <taxon>Pasteurellales</taxon>
        <taxon>Pasteurellaceae</taxon>
        <taxon>Haemophilus</taxon>
    </lineage>
</organism>
<accession>A0A2S9RP28</accession>
<comment type="similarity">
    <text evidence="10">Belongs to the peroxiredoxin family. BCP/PrxQ subfamily.</text>
</comment>
<dbReference type="EMBL" id="NEBY01000254">
    <property type="protein sequence ID" value="PRJ59597.1"/>
    <property type="molecule type" value="Genomic_DNA"/>
</dbReference>
<dbReference type="SUPFAM" id="SSF52833">
    <property type="entry name" value="Thioredoxin-like"/>
    <property type="match status" value="1"/>
</dbReference>
<dbReference type="NCBIfam" id="NF006960">
    <property type="entry name" value="PRK09437.1"/>
    <property type="match status" value="1"/>
</dbReference>
<dbReference type="GO" id="GO:0034599">
    <property type="term" value="P:cellular response to oxidative stress"/>
    <property type="evidence" value="ECO:0007669"/>
    <property type="project" value="TreeGrafter"/>
</dbReference>
<comment type="subunit">
    <text evidence="2">Monomer.</text>
</comment>
<evidence type="ECO:0000256" key="4">
    <source>
        <dbReference type="ARBA" id="ARBA00022559"/>
    </source>
</evidence>
<sequence>MNPLSVGNQAPAFTLLNQQEKTVSLNDFRGKKVLIYFYPKALTPGCTTQACGLRDSKSELDALGLVVLGISPDAPKKLAQFIEKKALNFTLLSDPDHQVAAQFGVWGEKKFMGRTYHGIHRISFLINESGNIMQVFDKFKTKDHHQMIIDYLRSL</sequence>
<keyword evidence="4 14" id="KW-0575">Peroxidase</keyword>
<dbReference type="InterPro" id="IPR000866">
    <property type="entry name" value="AhpC/TSA"/>
</dbReference>
<evidence type="ECO:0000256" key="5">
    <source>
        <dbReference type="ARBA" id="ARBA00022862"/>
    </source>
</evidence>
<dbReference type="InterPro" id="IPR036249">
    <property type="entry name" value="Thioredoxin-like_sf"/>
</dbReference>
<keyword evidence="5" id="KW-0049">Antioxidant</keyword>
<evidence type="ECO:0000256" key="11">
    <source>
        <dbReference type="ARBA" id="ARBA00042639"/>
    </source>
</evidence>
<evidence type="ECO:0000256" key="7">
    <source>
        <dbReference type="ARBA" id="ARBA00023157"/>
    </source>
</evidence>
<evidence type="ECO:0000256" key="6">
    <source>
        <dbReference type="ARBA" id="ARBA00023002"/>
    </source>
</evidence>
<dbReference type="InterPro" id="IPR013766">
    <property type="entry name" value="Thioredoxin_domain"/>
</dbReference>
<evidence type="ECO:0000313" key="14">
    <source>
        <dbReference type="EMBL" id="PRJ59597.1"/>
    </source>
</evidence>
<evidence type="ECO:0000313" key="15">
    <source>
        <dbReference type="Proteomes" id="UP000238532"/>
    </source>
</evidence>
<reference evidence="14 15" key="1">
    <citation type="submission" date="2017-04" db="EMBL/GenBank/DDBJ databases">
        <title>Haemophilus influenzae in COPD genome sequencing project.</title>
        <authorList>
            <person name="Murphy T.F."/>
            <person name="Kong Y."/>
            <person name="Nadendla S."/>
            <person name="Tettelin H."/>
            <person name="Pettigrew M."/>
        </authorList>
    </citation>
    <scope>NUCLEOTIDE SEQUENCE [LARGE SCALE GENOMIC DNA]</scope>
    <source>
        <strain evidence="14 15">56P127H1</strain>
    </source>
</reference>
<evidence type="ECO:0000256" key="3">
    <source>
        <dbReference type="ARBA" id="ARBA00013017"/>
    </source>
</evidence>
<proteinExistence type="inferred from homology"/>
<dbReference type="AlphaFoldDB" id="A0A2S9RP28"/>
<dbReference type="CDD" id="cd03017">
    <property type="entry name" value="PRX_BCP"/>
    <property type="match status" value="1"/>
</dbReference>
<dbReference type="Pfam" id="PF00578">
    <property type="entry name" value="AhpC-TSA"/>
    <property type="match status" value="1"/>
</dbReference>
<keyword evidence="6 14" id="KW-0560">Oxidoreductase</keyword>
<dbReference type="GO" id="GO:0008379">
    <property type="term" value="F:thioredoxin peroxidase activity"/>
    <property type="evidence" value="ECO:0007669"/>
    <property type="project" value="TreeGrafter"/>
</dbReference>
<comment type="function">
    <text evidence="1">Thiol-specific peroxidase that catalyzes the reduction of hydrogen peroxide and organic hydroperoxides to water and alcohols, respectively. Plays a role in cell protection against oxidative stress by detoxifying peroxides and as sensor of hydrogen peroxide-mediated signaling events.</text>
</comment>